<gene>
    <name evidence="2" type="ORF">BN1232_02242</name>
    <name evidence="3" type="ORF">MJO58_10235</name>
</gene>
<dbReference type="STRING" id="141349.BN1232_02242"/>
<evidence type="ECO:0000313" key="4">
    <source>
        <dbReference type="Proteomes" id="UP000199251"/>
    </source>
</evidence>
<proteinExistence type="predicted"/>
<name>A0A0E4H0A0_MYCLN</name>
<dbReference type="Proteomes" id="UP001055171">
    <property type="component" value="Chromosome"/>
</dbReference>
<keyword evidence="5" id="KW-1185">Reference proteome</keyword>
<feature type="region of interest" description="Disordered" evidence="1">
    <location>
        <begin position="1"/>
        <end position="47"/>
    </location>
</feature>
<feature type="compositionally biased region" description="Acidic residues" evidence="1">
    <location>
        <begin position="14"/>
        <end position="24"/>
    </location>
</feature>
<sequence>MSDEVQPDAAADTTTDESTPDAETVEAVAGQPDVDAGDKADDADHFPRSYVEELRRESAGYRERADTASRRLFTALVAADGRLQDATDLEYHAEFLDDSQKLNEAITDLVERKPHLKARKVAGDVGQGRRDTADTVDLAALLRAHA</sequence>
<reference evidence="3" key="2">
    <citation type="submission" date="2022-08" db="EMBL/GenBank/DDBJ databases">
        <title>Complete genome sequence of 14 non-tuberculosis mycobacteria type-strains.</title>
        <authorList>
            <person name="Igarashi Y."/>
            <person name="Osugi A."/>
            <person name="Mitarai S."/>
        </authorList>
    </citation>
    <scope>NUCLEOTIDE SEQUENCE</scope>
    <source>
        <strain evidence="3">ATCC 51985</strain>
    </source>
</reference>
<accession>A0A0E4H0A0</accession>
<organism evidence="2 4">
    <name type="scientific">Mycobacterium lentiflavum</name>
    <dbReference type="NCBI Taxonomy" id="141349"/>
    <lineage>
        <taxon>Bacteria</taxon>
        <taxon>Bacillati</taxon>
        <taxon>Actinomycetota</taxon>
        <taxon>Actinomycetes</taxon>
        <taxon>Mycobacteriales</taxon>
        <taxon>Mycobacteriaceae</taxon>
        <taxon>Mycobacterium</taxon>
        <taxon>Mycobacterium simiae complex</taxon>
    </lineage>
</organism>
<protein>
    <submittedName>
        <fullName evidence="2">Uncharacterized protein</fullName>
    </submittedName>
</protein>
<evidence type="ECO:0000313" key="2">
    <source>
        <dbReference type="EMBL" id="CQD11895.1"/>
    </source>
</evidence>
<evidence type="ECO:0000256" key="1">
    <source>
        <dbReference type="SAM" id="MobiDB-lite"/>
    </source>
</evidence>
<feature type="compositionally biased region" description="Basic and acidic residues" evidence="1">
    <location>
        <begin position="36"/>
        <end position="47"/>
    </location>
</feature>
<reference evidence="2 4" key="1">
    <citation type="submission" date="2015-03" db="EMBL/GenBank/DDBJ databases">
        <authorList>
            <person name="Urmite Genomes"/>
        </authorList>
    </citation>
    <scope>NUCLEOTIDE SEQUENCE [LARGE SCALE GENOMIC DNA]</scope>
    <source>
        <strain evidence="2 4">CSUR P1491</strain>
    </source>
</reference>
<evidence type="ECO:0000313" key="3">
    <source>
        <dbReference type="EMBL" id="ULP44278.1"/>
    </source>
</evidence>
<dbReference type="AlphaFoldDB" id="A0A0E4H0A0"/>
<dbReference type="RefSeq" id="WP_090601400.1">
    <property type="nucleotide sequence ID" value="NZ_CP092423.2"/>
</dbReference>
<evidence type="ECO:0000313" key="5">
    <source>
        <dbReference type="Proteomes" id="UP001055171"/>
    </source>
</evidence>
<dbReference type="EMBL" id="CTEE01000001">
    <property type="protein sequence ID" value="CQD11895.1"/>
    <property type="molecule type" value="Genomic_DNA"/>
</dbReference>
<dbReference type="OrthoDB" id="3831049at2"/>
<dbReference type="Proteomes" id="UP000199251">
    <property type="component" value="Unassembled WGS sequence"/>
</dbReference>
<dbReference type="EMBL" id="CP092423">
    <property type="protein sequence ID" value="ULP44278.1"/>
    <property type="molecule type" value="Genomic_DNA"/>
</dbReference>